<sequence length="134" mass="13582">MRRATALTLAIGGITLGLTAGGALASAGEPERPGPRAVEAASSAGRAASPGFEIEIDPELDARFGPRPVNAVQAAGIVTDLMPGARVVKVELDEEDDRAVWGVEAVIGSGEAEVDVDAFTGDVLDGVDGVEEDD</sequence>
<evidence type="ECO:0000256" key="2">
    <source>
        <dbReference type="SAM" id="SignalP"/>
    </source>
</evidence>
<feature type="chain" id="PRO_5043188548" description="PepSY domain-containing protein" evidence="2">
    <location>
        <begin position="26"/>
        <end position="134"/>
    </location>
</feature>
<protein>
    <recommendedName>
        <fullName evidence="3">PepSY domain-containing protein</fullName>
    </recommendedName>
</protein>
<name>A0A3R7IK01_9ACTN</name>
<evidence type="ECO:0000313" key="5">
    <source>
        <dbReference type="Proteomes" id="UP000028058"/>
    </source>
</evidence>
<feature type="region of interest" description="Disordered" evidence="1">
    <location>
        <begin position="24"/>
        <end position="50"/>
    </location>
</feature>
<feature type="compositionally biased region" description="Low complexity" evidence="1">
    <location>
        <begin position="37"/>
        <end position="49"/>
    </location>
</feature>
<gene>
    <name evidence="4" type="ORF">SFRA_031735</name>
</gene>
<dbReference type="Gene3D" id="3.10.450.40">
    <property type="match status" value="1"/>
</dbReference>
<feature type="domain" description="PepSY" evidence="3">
    <location>
        <begin position="77"/>
        <end position="125"/>
    </location>
</feature>
<keyword evidence="5" id="KW-1185">Reference proteome</keyword>
<keyword evidence="2" id="KW-0732">Signal</keyword>
<evidence type="ECO:0000313" key="4">
    <source>
        <dbReference type="EMBL" id="RKM90200.1"/>
    </source>
</evidence>
<evidence type="ECO:0000259" key="3">
    <source>
        <dbReference type="Pfam" id="PF03413"/>
    </source>
</evidence>
<dbReference type="EMBL" id="JNAD02000024">
    <property type="protein sequence ID" value="RKM90200.1"/>
    <property type="molecule type" value="Genomic_DNA"/>
</dbReference>
<organism evidence="4 5">
    <name type="scientific">Streptomyces xinghaiensis</name>
    <dbReference type="NCBI Taxonomy" id="1038928"/>
    <lineage>
        <taxon>Bacteria</taxon>
        <taxon>Bacillati</taxon>
        <taxon>Actinomycetota</taxon>
        <taxon>Actinomycetes</taxon>
        <taxon>Kitasatosporales</taxon>
        <taxon>Streptomycetaceae</taxon>
        <taxon>Streptomyces</taxon>
    </lineage>
</organism>
<proteinExistence type="predicted"/>
<dbReference type="InterPro" id="IPR025711">
    <property type="entry name" value="PepSY"/>
</dbReference>
<feature type="signal peptide" evidence="2">
    <location>
        <begin position="1"/>
        <end position="25"/>
    </location>
</feature>
<reference evidence="4 5" key="1">
    <citation type="journal article" date="2014" name="Genome Announc.">
        <title>Draft Genome Sequence of Streptomyces fradiae ATCC 19609, a Strain Highly Sensitive to Antibiotics.</title>
        <authorList>
            <person name="Bekker O.B."/>
            <person name="Klimina K.M."/>
            <person name="Vatlin A.A."/>
            <person name="Zakharevich N.V."/>
            <person name="Kasianov A.S."/>
            <person name="Danilenko V.N."/>
        </authorList>
    </citation>
    <scope>NUCLEOTIDE SEQUENCE [LARGE SCALE GENOMIC DNA]</scope>
    <source>
        <strain evidence="4 5">ATCC 19609</strain>
    </source>
</reference>
<accession>A0A3R7IK01</accession>
<dbReference type="AlphaFoldDB" id="A0A3R7IK01"/>
<dbReference type="RefSeq" id="WP_043465147.1">
    <property type="nucleotide sequence ID" value="NZ_CP134822.1"/>
</dbReference>
<dbReference type="OrthoDB" id="3398059at2"/>
<comment type="caution">
    <text evidence="4">The sequence shown here is derived from an EMBL/GenBank/DDBJ whole genome shotgun (WGS) entry which is preliminary data.</text>
</comment>
<dbReference type="Proteomes" id="UP000028058">
    <property type="component" value="Unassembled WGS sequence"/>
</dbReference>
<dbReference type="Pfam" id="PF03413">
    <property type="entry name" value="PepSY"/>
    <property type="match status" value="1"/>
</dbReference>
<evidence type="ECO:0000256" key="1">
    <source>
        <dbReference type="SAM" id="MobiDB-lite"/>
    </source>
</evidence>